<feature type="compositionally biased region" description="Low complexity" evidence="3">
    <location>
        <begin position="1"/>
        <end position="28"/>
    </location>
</feature>
<dbReference type="Proteomes" id="UP000284842">
    <property type="component" value="Unassembled WGS sequence"/>
</dbReference>
<evidence type="ECO:0000313" key="6">
    <source>
        <dbReference type="Proteomes" id="UP000284842"/>
    </source>
</evidence>
<proteinExistence type="predicted"/>
<feature type="region of interest" description="Disordered" evidence="3">
    <location>
        <begin position="409"/>
        <end position="457"/>
    </location>
</feature>
<dbReference type="InterPro" id="IPR013087">
    <property type="entry name" value="Znf_C2H2_type"/>
</dbReference>
<evidence type="ECO:0000256" key="2">
    <source>
        <dbReference type="SAM" id="Coils"/>
    </source>
</evidence>
<evidence type="ECO:0000256" key="1">
    <source>
        <dbReference type="PROSITE-ProRule" id="PRU00042"/>
    </source>
</evidence>
<evidence type="ECO:0000256" key="3">
    <source>
        <dbReference type="SAM" id="MobiDB-lite"/>
    </source>
</evidence>
<feature type="coiled-coil region" evidence="2">
    <location>
        <begin position="291"/>
        <end position="325"/>
    </location>
</feature>
<accession>A0A409YCK5</accession>
<reference evidence="5 6" key="1">
    <citation type="journal article" date="2018" name="Evol. Lett.">
        <title>Horizontal gene cluster transfer increased hallucinogenic mushroom diversity.</title>
        <authorList>
            <person name="Reynolds H.T."/>
            <person name="Vijayakumar V."/>
            <person name="Gluck-Thaler E."/>
            <person name="Korotkin H.B."/>
            <person name="Matheny P.B."/>
            <person name="Slot J.C."/>
        </authorList>
    </citation>
    <scope>NUCLEOTIDE SEQUENCE [LARGE SCALE GENOMIC DNA]</scope>
    <source>
        <strain evidence="5 6">2629</strain>
    </source>
</reference>
<feature type="compositionally biased region" description="Low complexity" evidence="3">
    <location>
        <begin position="147"/>
        <end position="164"/>
    </location>
</feature>
<organism evidence="5 6">
    <name type="scientific">Panaeolus cyanescens</name>
    <dbReference type="NCBI Taxonomy" id="181874"/>
    <lineage>
        <taxon>Eukaryota</taxon>
        <taxon>Fungi</taxon>
        <taxon>Dikarya</taxon>
        <taxon>Basidiomycota</taxon>
        <taxon>Agaricomycotina</taxon>
        <taxon>Agaricomycetes</taxon>
        <taxon>Agaricomycetidae</taxon>
        <taxon>Agaricales</taxon>
        <taxon>Agaricineae</taxon>
        <taxon>Galeropsidaceae</taxon>
        <taxon>Panaeolus</taxon>
    </lineage>
</organism>
<dbReference type="STRING" id="181874.A0A409YCK5"/>
<evidence type="ECO:0000313" key="5">
    <source>
        <dbReference type="EMBL" id="PPR00738.1"/>
    </source>
</evidence>
<keyword evidence="1" id="KW-0863">Zinc-finger</keyword>
<dbReference type="GO" id="GO:0008270">
    <property type="term" value="F:zinc ion binding"/>
    <property type="evidence" value="ECO:0007669"/>
    <property type="project" value="UniProtKB-KW"/>
</dbReference>
<dbReference type="InterPro" id="IPR036236">
    <property type="entry name" value="Znf_C2H2_sf"/>
</dbReference>
<dbReference type="AlphaFoldDB" id="A0A409YCK5"/>
<dbReference type="SUPFAM" id="SSF57667">
    <property type="entry name" value="beta-beta-alpha zinc fingers"/>
    <property type="match status" value="1"/>
</dbReference>
<keyword evidence="1" id="KW-0479">Metal-binding</keyword>
<feature type="region of interest" description="Disordered" evidence="3">
    <location>
        <begin position="1"/>
        <end position="75"/>
    </location>
</feature>
<name>A0A409YCK5_9AGAR</name>
<dbReference type="InParanoid" id="A0A409YCK5"/>
<keyword evidence="2" id="KW-0175">Coiled coil</keyword>
<feature type="region of interest" description="Disordered" evidence="3">
    <location>
        <begin position="180"/>
        <end position="245"/>
    </location>
</feature>
<gene>
    <name evidence="5" type="ORF">CVT24_000944</name>
</gene>
<feature type="domain" description="C2H2-type" evidence="4">
    <location>
        <begin position="102"/>
        <end position="130"/>
    </location>
</feature>
<protein>
    <recommendedName>
        <fullName evidence="4">C2H2-type domain-containing protein</fullName>
    </recommendedName>
</protein>
<dbReference type="OrthoDB" id="3437960at2759"/>
<feature type="compositionally biased region" description="Low complexity" evidence="3">
    <location>
        <begin position="214"/>
        <end position="229"/>
    </location>
</feature>
<feature type="compositionally biased region" description="Low complexity" evidence="3">
    <location>
        <begin position="35"/>
        <end position="45"/>
    </location>
</feature>
<feature type="region of interest" description="Disordered" evidence="3">
    <location>
        <begin position="122"/>
        <end position="168"/>
    </location>
</feature>
<dbReference type="PROSITE" id="PS50157">
    <property type="entry name" value="ZINC_FINGER_C2H2_2"/>
    <property type="match status" value="1"/>
</dbReference>
<comment type="caution">
    <text evidence="5">The sequence shown here is derived from an EMBL/GenBank/DDBJ whole genome shotgun (WGS) entry which is preliminary data.</text>
</comment>
<dbReference type="Pfam" id="PF00096">
    <property type="entry name" value="zf-C2H2"/>
    <property type="match status" value="1"/>
</dbReference>
<keyword evidence="6" id="KW-1185">Reference proteome</keyword>
<dbReference type="EMBL" id="NHTK01001295">
    <property type="protein sequence ID" value="PPR00738.1"/>
    <property type="molecule type" value="Genomic_DNA"/>
</dbReference>
<evidence type="ECO:0000259" key="4">
    <source>
        <dbReference type="PROSITE" id="PS50157"/>
    </source>
</evidence>
<keyword evidence="1" id="KW-0862">Zinc</keyword>
<sequence length="457" mass="48093">MPPRASASQKRAKNAAAAQQRQPPEQAVPAPPPVEQADSMDTSSDSSDDDVSNVNTEGGVVHPSASRAGSPSNAEGVVEDSVTCQWGDCGVVFTVLDTLIDHIHSKCDKSFTRSDALIKHMRLQHNIEPPPTTRGGTSRKRKRGAEEAPQASSSAAPGAGTSAQHAGTSASAFNTFKVEASTPSENNGDDGEVGPTATANGKGKANGRSKRASRSQAARAANAAAAANAGRRRGDGKAGGVADEDGYESTVSDVLTPHLQANLDTTTGLVFGKTPAKAMYLVTKAKYEFALDQQRKLAEELRRHVRELRKHKEEKEFALNDLLKQMLGPEAEPIMMKFPPQDFVALDPTLAELEVDMQLESDNIPPPTNGVANSPYAVPSQNDRGASHAVVALEPASPYTFNNVTVAGNMAPPPTSGRGHGRHSSNGRMGSKGGLEETFRFRPALTPNGIAVRKGGA</sequence>